<dbReference type="GO" id="GO:0019825">
    <property type="term" value="F:oxygen binding"/>
    <property type="evidence" value="ECO:0007669"/>
    <property type="project" value="InterPro"/>
</dbReference>
<dbReference type="InterPro" id="IPR012292">
    <property type="entry name" value="Globin/Proto"/>
</dbReference>
<keyword evidence="8" id="KW-1185">Reference proteome</keyword>
<gene>
    <name evidence="7" type="ORF">FBZ88_12466</name>
</gene>
<feature type="signal peptide" evidence="6">
    <location>
        <begin position="1"/>
        <end position="31"/>
    </location>
</feature>
<dbReference type="GO" id="GO:0020037">
    <property type="term" value="F:heme binding"/>
    <property type="evidence" value="ECO:0007669"/>
    <property type="project" value="InterPro"/>
</dbReference>
<evidence type="ECO:0000256" key="3">
    <source>
        <dbReference type="ARBA" id="ARBA00022723"/>
    </source>
</evidence>
<evidence type="ECO:0000256" key="6">
    <source>
        <dbReference type="SAM" id="SignalP"/>
    </source>
</evidence>
<evidence type="ECO:0000256" key="4">
    <source>
        <dbReference type="ARBA" id="ARBA00023004"/>
    </source>
</evidence>
<reference evidence="7 8" key="1">
    <citation type="submission" date="2019-06" db="EMBL/GenBank/DDBJ databases">
        <title>Genomic Encyclopedia of Type Strains, Phase IV (KMG-V): Genome sequencing to study the core and pangenomes of soil and plant-associated prokaryotes.</title>
        <authorList>
            <person name="Whitman W."/>
        </authorList>
    </citation>
    <scope>NUCLEOTIDE SEQUENCE [LARGE SCALE GENOMIC DNA]</scope>
    <source>
        <strain evidence="7 8">BR 11865</strain>
    </source>
</reference>
<protein>
    <submittedName>
        <fullName evidence="7">Hemoglobin</fullName>
    </submittedName>
</protein>
<evidence type="ECO:0000256" key="1">
    <source>
        <dbReference type="ARBA" id="ARBA00022448"/>
    </source>
</evidence>
<keyword evidence="6" id="KW-0732">Signal</keyword>
<dbReference type="Proteomes" id="UP000316545">
    <property type="component" value="Unassembled WGS sequence"/>
</dbReference>
<dbReference type="Gene3D" id="1.10.490.10">
    <property type="entry name" value="Globins"/>
    <property type="match status" value="1"/>
</dbReference>
<proteinExistence type="predicted"/>
<keyword evidence="4 5" id="KW-0408">Iron</keyword>
<organism evidence="7 8">
    <name type="scientific">Nitrospirillum amazonense</name>
    <dbReference type="NCBI Taxonomy" id="28077"/>
    <lineage>
        <taxon>Bacteria</taxon>
        <taxon>Pseudomonadati</taxon>
        <taxon>Pseudomonadota</taxon>
        <taxon>Alphaproteobacteria</taxon>
        <taxon>Rhodospirillales</taxon>
        <taxon>Azospirillaceae</taxon>
        <taxon>Nitrospirillum</taxon>
    </lineage>
</organism>
<dbReference type="EMBL" id="VITO01000024">
    <property type="protein sequence ID" value="TWB18595.1"/>
    <property type="molecule type" value="Genomic_DNA"/>
</dbReference>
<dbReference type="Pfam" id="PF01152">
    <property type="entry name" value="Bac_globin"/>
    <property type="match status" value="1"/>
</dbReference>
<dbReference type="SUPFAM" id="SSF46458">
    <property type="entry name" value="Globin-like"/>
    <property type="match status" value="1"/>
</dbReference>
<evidence type="ECO:0000256" key="5">
    <source>
        <dbReference type="PIRSR" id="PIRSR601486-1"/>
    </source>
</evidence>
<dbReference type="GO" id="GO:0046872">
    <property type="term" value="F:metal ion binding"/>
    <property type="evidence" value="ECO:0007669"/>
    <property type="project" value="UniProtKB-KW"/>
</dbReference>
<dbReference type="CDD" id="cd00454">
    <property type="entry name" value="TrHb1_N"/>
    <property type="match status" value="1"/>
</dbReference>
<name>A0A560FAL8_9PROT</name>
<dbReference type="InterPro" id="IPR009050">
    <property type="entry name" value="Globin-like_sf"/>
</dbReference>
<sequence>MSHPARLAKPMAILCLALSLTSVVTGPTARADEATFQAFGGKAGLQSLMEDFMANLLADPRTRPFFEKANQTRVKAQLVDQFCQALGGPCQYKGLDMKSAHQGLPPITREHFNALVEDLQDAMDKHKVPFSAQNKLLAELAPLHRDIEH</sequence>
<feature type="binding site" description="distal binding residue" evidence="5">
    <location>
        <position position="101"/>
    </location>
    <ligand>
        <name>heme</name>
        <dbReference type="ChEBI" id="CHEBI:30413"/>
    </ligand>
    <ligandPart>
        <name>Fe</name>
        <dbReference type="ChEBI" id="CHEBI:18248"/>
    </ligandPart>
</feature>
<comment type="caution">
    <text evidence="7">The sequence shown here is derived from an EMBL/GenBank/DDBJ whole genome shotgun (WGS) entry which is preliminary data.</text>
</comment>
<keyword evidence="2 5" id="KW-0349">Heme</keyword>
<evidence type="ECO:0000313" key="8">
    <source>
        <dbReference type="Proteomes" id="UP000316545"/>
    </source>
</evidence>
<dbReference type="AlphaFoldDB" id="A0A560FAL8"/>
<dbReference type="InterPro" id="IPR001486">
    <property type="entry name" value="Hemoglobin_trunc"/>
</dbReference>
<evidence type="ECO:0000313" key="7">
    <source>
        <dbReference type="EMBL" id="TWB18595.1"/>
    </source>
</evidence>
<evidence type="ECO:0000256" key="2">
    <source>
        <dbReference type="ARBA" id="ARBA00022617"/>
    </source>
</evidence>
<accession>A0A560FAL8</accession>
<dbReference type="RefSeq" id="WP_211102803.1">
    <property type="nucleotide sequence ID" value="NZ_JAYNFR010000030.1"/>
</dbReference>
<keyword evidence="3 5" id="KW-0479">Metal-binding</keyword>
<keyword evidence="1" id="KW-0813">Transport</keyword>
<feature type="chain" id="PRO_5022062745" evidence="6">
    <location>
        <begin position="32"/>
        <end position="149"/>
    </location>
</feature>